<dbReference type="EMBL" id="CP104067">
    <property type="protein sequence ID" value="WAH42447.1"/>
    <property type="molecule type" value="Genomic_DNA"/>
</dbReference>
<protein>
    <submittedName>
        <fullName evidence="3">Amino acid racemase</fullName>
        <ecNumber evidence="3">5.1.1.-</ecNumber>
    </submittedName>
</protein>
<keyword evidence="2 3" id="KW-0413">Isomerase</keyword>
<reference evidence="3" key="1">
    <citation type="submission" date="2022-08" db="EMBL/GenBank/DDBJ databases">
        <title>Alicyclobacillus fastidiosus DSM 17978, complete genome.</title>
        <authorList>
            <person name="Wang Q."/>
            <person name="Cai R."/>
            <person name="Wang Z."/>
        </authorList>
    </citation>
    <scope>NUCLEOTIDE SEQUENCE</scope>
    <source>
        <strain evidence="3">DSM 17978</strain>
    </source>
</reference>
<dbReference type="RefSeq" id="WP_268006329.1">
    <property type="nucleotide sequence ID" value="NZ_BSUT01000001.1"/>
</dbReference>
<evidence type="ECO:0000256" key="2">
    <source>
        <dbReference type="ARBA" id="ARBA00023235"/>
    </source>
</evidence>
<organism evidence="3 4">
    <name type="scientific">Alicyclobacillus fastidiosus</name>
    <dbReference type="NCBI Taxonomy" id="392011"/>
    <lineage>
        <taxon>Bacteria</taxon>
        <taxon>Bacillati</taxon>
        <taxon>Bacillota</taxon>
        <taxon>Bacilli</taxon>
        <taxon>Bacillales</taxon>
        <taxon>Alicyclobacillaceae</taxon>
        <taxon>Alicyclobacillus</taxon>
    </lineage>
</organism>
<proteinExistence type="inferred from homology"/>
<name>A0ABY6ZHW9_9BACL</name>
<dbReference type="SUPFAM" id="SSF53681">
    <property type="entry name" value="Aspartate/glutamate racemase"/>
    <property type="match status" value="2"/>
</dbReference>
<dbReference type="PROSITE" id="PS00924">
    <property type="entry name" value="ASP_GLU_RACEMASE_2"/>
    <property type="match status" value="1"/>
</dbReference>
<evidence type="ECO:0000256" key="1">
    <source>
        <dbReference type="ARBA" id="ARBA00007847"/>
    </source>
</evidence>
<keyword evidence="4" id="KW-1185">Reference proteome</keyword>
<dbReference type="InterPro" id="IPR004380">
    <property type="entry name" value="Asp_race"/>
</dbReference>
<accession>A0ABY6ZHW9</accession>
<dbReference type="InterPro" id="IPR015942">
    <property type="entry name" value="Asp/Glu/hydantoin_racemase"/>
</dbReference>
<dbReference type="InterPro" id="IPR033134">
    <property type="entry name" value="Asp/Glu_racemase_AS_2"/>
</dbReference>
<dbReference type="Pfam" id="PF01177">
    <property type="entry name" value="Asp_Glu_race"/>
    <property type="match status" value="1"/>
</dbReference>
<evidence type="ECO:0000313" key="3">
    <source>
        <dbReference type="EMBL" id="WAH42447.1"/>
    </source>
</evidence>
<dbReference type="PANTHER" id="PTHR21198:SF7">
    <property type="entry name" value="ASPARTATE-GLUTAMATE RACEMASE FAMILY"/>
    <property type="match status" value="1"/>
</dbReference>
<comment type="similarity">
    <text evidence="1">Belongs to the aspartate/glutamate racemases family.</text>
</comment>
<gene>
    <name evidence="3" type="ORF">NZD89_02805</name>
</gene>
<sequence length="253" mass="27182">MKTLGIIAGLGPLAGAHFYRRVIELSPAISDAEHIPVILISEPSIPSRIEHLSGSGESPVPKLVDVAEKLVHAGANLIAMPSTTTSIYHEQIASQIPIPMISLIEEVADTVEKSGKRKIGIMGTTPTRTFRVYENAFHKTGIEAVYPDEKTQSEIMEVITAVKSASASGFSSQVGRADDSIKELGKQAVQLAQKPWSQDLDGILLACTELPVIFPPDASVVPKLRGALFRSTDILATAVIRELYACDYLVPSL</sequence>
<dbReference type="NCBIfam" id="TIGR00035">
    <property type="entry name" value="asp_race"/>
    <property type="match status" value="1"/>
</dbReference>
<dbReference type="PANTHER" id="PTHR21198">
    <property type="entry name" value="GLUTAMATE RACEMASE"/>
    <property type="match status" value="1"/>
</dbReference>
<dbReference type="InterPro" id="IPR001920">
    <property type="entry name" value="Asp/Glu_race"/>
</dbReference>
<dbReference type="EC" id="5.1.1.-" evidence="3"/>
<dbReference type="Proteomes" id="UP001164761">
    <property type="component" value="Chromosome"/>
</dbReference>
<evidence type="ECO:0000313" key="4">
    <source>
        <dbReference type="Proteomes" id="UP001164761"/>
    </source>
</evidence>
<dbReference type="Gene3D" id="3.40.50.1860">
    <property type="match status" value="2"/>
</dbReference>
<dbReference type="GO" id="GO:0016853">
    <property type="term" value="F:isomerase activity"/>
    <property type="evidence" value="ECO:0007669"/>
    <property type="project" value="UniProtKB-KW"/>
</dbReference>